<dbReference type="GO" id="GO:0019805">
    <property type="term" value="P:quinolinate biosynthetic process"/>
    <property type="evidence" value="ECO:0007669"/>
    <property type="project" value="UniProtKB-UniRule"/>
</dbReference>
<protein>
    <recommendedName>
        <fullName evidence="10">Kynurenine 3-monooxygenase</fullName>
        <ecNumber evidence="10">1.14.13.9</ecNumber>
    </recommendedName>
    <alternativeName>
        <fullName evidence="10">Kynurenine 3-hydroxylase</fullName>
    </alternativeName>
</protein>
<dbReference type="Pfam" id="PF01494">
    <property type="entry name" value="FAD_binding_3"/>
    <property type="match status" value="1"/>
</dbReference>
<organism evidence="13 14">
    <name type="scientific">Acanthaster planci</name>
    <name type="common">Crown-of-thorns starfish</name>
    <dbReference type="NCBI Taxonomy" id="133434"/>
    <lineage>
        <taxon>Eukaryota</taxon>
        <taxon>Metazoa</taxon>
        <taxon>Echinodermata</taxon>
        <taxon>Eleutherozoa</taxon>
        <taxon>Asterozoa</taxon>
        <taxon>Asteroidea</taxon>
        <taxon>Valvatacea</taxon>
        <taxon>Valvatida</taxon>
        <taxon>Acanthasteridae</taxon>
        <taxon>Acanthaster</taxon>
    </lineage>
</organism>
<evidence type="ECO:0000256" key="8">
    <source>
        <dbReference type="ARBA" id="ARBA00023128"/>
    </source>
</evidence>
<comment type="catalytic activity">
    <reaction evidence="9 10">
        <text>L-kynurenine + NADPH + O2 + H(+) = 3-hydroxy-L-kynurenine + NADP(+) + H2O</text>
        <dbReference type="Rhea" id="RHEA:20545"/>
        <dbReference type="ChEBI" id="CHEBI:15377"/>
        <dbReference type="ChEBI" id="CHEBI:15378"/>
        <dbReference type="ChEBI" id="CHEBI:15379"/>
        <dbReference type="ChEBI" id="CHEBI:57783"/>
        <dbReference type="ChEBI" id="CHEBI:57959"/>
        <dbReference type="ChEBI" id="CHEBI:58125"/>
        <dbReference type="ChEBI" id="CHEBI:58349"/>
        <dbReference type="EC" id="1.14.13.9"/>
    </reaction>
</comment>
<name>A0A8B7YGS4_ACAPL</name>
<keyword evidence="5 10" id="KW-0521">NADP</keyword>
<keyword evidence="6 10" id="KW-0560">Oxidoreductase</keyword>
<dbReference type="CTD" id="8564"/>
<feature type="transmembrane region" description="Helical" evidence="11">
    <location>
        <begin position="425"/>
        <end position="446"/>
    </location>
</feature>
<dbReference type="PRINTS" id="PR00420">
    <property type="entry name" value="RNGMNOXGNASE"/>
</dbReference>
<dbReference type="PANTHER" id="PTHR46028">
    <property type="entry name" value="KYNURENINE 3-MONOOXYGENASE"/>
    <property type="match status" value="1"/>
</dbReference>
<keyword evidence="3 10" id="KW-0662">Pyridine nucleotide biosynthesis</keyword>
<evidence type="ECO:0000256" key="1">
    <source>
        <dbReference type="ARBA" id="ARBA00001974"/>
    </source>
</evidence>
<comment type="pathway">
    <text evidence="10">Cofactor biosynthesis; NAD(+) biosynthesis; quinolinate from L-kynurenine: step 1/3.</text>
</comment>
<keyword evidence="4 10" id="KW-0274">FAD</keyword>
<sequence>MGSTATDVSSVKVVIIGGGLVGALEAIFMARRGFQVDLYESREDIRTSERVIGRSINLALSVRGREALRLVGLEDQIVSRGIPMHARLIHDVSGKKSAQPYGKEGQFILSVDRRHLNETLLTEAERFPNIRLHFSHKMAQADFDSGVIFFTDKDGSKVKACPDLTIGCDGAYSTTRRQMMRCGRINFSQEYIPHGYMELSMPPKDGKFADKENYLHIWPRHEFMMIALPNQDCTFTCTLFMPFQNFEEVNAAGGQAPLDFFRKYFPDAIPLIGEEAILTTFEERQGLPMVSVKCSPYNYKDKVVILGDAAHAMVPFYGQGMNCGFEDCIVFNEFLDKFSNDFAKALPAYSEHRNPDAKAMCDLAMYNYIEMRSLVNSRWFLFRKRVDQFLNWLMPNKYIPLYTMVTFSRIRYHSVIQQWKKQNTVVSNGLLCLLCLPAIIAGVIMLKHLKPDIFSWLKIMGKG</sequence>
<evidence type="ECO:0000259" key="12">
    <source>
        <dbReference type="Pfam" id="PF01494"/>
    </source>
</evidence>
<dbReference type="UniPathway" id="UPA00253">
    <property type="reaction ID" value="UER00328"/>
</dbReference>
<dbReference type="Gene3D" id="3.50.50.60">
    <property type="entry name" value="FAD/NAD(P)-binding domain"/>
    <property type="match status" value="1"/>
</dbReference>
<keyword evidence="2 10" id="KW-0285">Flavoprotein</keyword>
<dbReference type="InterPro" id="IPR036188">
    <property type="entry name" value="FAD/NAD-bd_sf"/>
</dbReference>
<comment type="function">
    <text evidence="10">Catalyzes the hydroxylation of L-kynurenine (L-Kyn) to form 3-hydroxy-L-kynurenine (L-3OHKyn). Required for synthesis of quinolinic acid.</text>
</comment>
<evidence type="ECO:0000256" key="7">
    <source>
        <dbReference type="ARBA" id="ARBA00023033"/>
    </source>
</evidence>
<dbReference type="GO" id="GO:0005741">
    <property type="term" value="C:mitochondrial outer membrane"/>
    <property type="evidence" value="ECO:0007669"/>
    <property type="project" value="TreeGrafter"/>
</dbReference>
<evidence type="ECO:0000256" key="2">
    <source>
        <dbReference type="ARBA" id="ARBA00022630"/>
    </source>
</evidence>
<dbReference type="Proteomes" id="UP000694845">
    <property type="component" value="Unplaced"/>
</dbReference>
<evidence type="ECO:0000313" key="14">
    <source>
        <dbReference type="RefSeq" id="XP_022092443.1"/>
    </source>
</evidence>
<accession>A0A8B7YGS4</accession>
<evidence type="ECO:0000313" key="13">
    <source>
        <dbReference type="Proteomes" id="UP000694845"/>
    </source>
</evidence>
<dbReference type="GO" id="GO:0006569">
    <property type="term" value="P:L-tryptophan catabolic process"/>
    <property type="evidence" value="ECO:0007669"/>
    <property type="project" value="UniProtKB-UniRule"/>
</dbReference>
<evidence type="ECO:0000256" key="6">
    <source>
        <dbReference type="ARBA" id="ARBA00023002"/>
    </source>
</evidence>
<dbReference type="SUPFAM" id="SSF51905">
    <property type="entry name" value="FAD/NAD(P)-binding domain"/>
    <property type="match status" value="1"/>
</dbReference>
<evidence type="ECO:0000256" key="11">
    <source>
        <dbReference type="SAM" id="Phobius"/>
    </source>
</evidence>
<dbReference type="FunFam" id="3.50.50.60:FF:000129">
    <property type="entry name" value="Kynurenine 3-monooxygenase"/>
    <property type="match status" value="1"/>
</dbReference>
<dbReference type="PANTHER" id="PTHR46028:SF2">
    <property type="entry name" value="KYNURENINE 3-MONOOXYGENASE"/>
    <property type="match status" value="1"/>
</dbReference>
<dbReference type="OrthoDB" id="10053569at2759"/>
<reference evidence="14" key="1">
    <citation type="submission" date="2025-08" db="UniProtKB">
        <authorList>
            <consortium name="RefSeq"/>
        </authorList>
    </citation>
    <scope>IDENTIFICATION</scope>
</reference>
<evidence type="ECO:0000256" key="5">
    <source>
        <dbReference type="ARBA" id="ARBA00022857"/>
    </source>
</evidence>
<dbReference type="GeneID" id="110980248"/>
<dbReference type="KEGG" id="aplc:110980248"/>
<comment type="subcellular location">
    <subcellularLocation>
        <location evidence="10">Mitochondrion</location>
    </subcellularLocation>
</comment>
<keyword evidence="11" id="KW-1133">Transmembrane helix</keyword>
<dbReference type="InterPro" id="IPR027545">
    <property type="entry name" value="Kynurenine_monooxygenase"/>
</dbReference>
<dbReference type="AlphaFoldDB" id="A0A8B7YGS4"/>
<dbReference type="GO" id="GO:0070189">
    <property type="term" value="P:kynurenine metabolic process"/>
    <property type="evidence" value="ECO:0007669"/>
    <property type="project" value="TreeGrafter"/>
</dbReference>
<keyword evidence="8 10" id="KW-0496">Mitochondrion</keyword>
<comment type="similarity">
    <text evidence="10">Belongs to the aromatic-ring hydroxylase family. KMO subfamily.</text>
</comment>
<proteinExistence type="inferred from homology"/>
<keyword evidence="11" id="KW-0812">Transmembrane</keyword>
<evidence type="ECO:0000256" key="3">
    <source>
        <dbReference type="ARBA" id="ARBA00022642"/>
    </source>
</evidence>
<dbReference type="GO" id="GO:0034354">
    <property type="term" value="P:'de novo' NAD+ biosynthetic process from L-tryptophan"/>
    <property type="evidence" value="ECO:0007669"/>
    <property type="project" value="UniProtKB-UniRule"/>
</dbReference>
<feature type="domain" description="FAD-binding" evidence="12">
    <location>
        <begin position="11"/>
        <end position="362"/>
    </location>
</feature>
<dbReference type="InterPro" id="IPR002938">
    <property type="entry name" value="FAD-bd"/>
</dbReference>
<dbReference type="GO" id="GO:0004502">
    <property type="term" value="F:kynurenine 3-monooxygenase activity"/>
    <property type="evidence" value="ECO:0007669"/>
    <property type="project" value="UniProtKB-UniRule"/>
</dbReference>
<dbReference type="OMA" id="REFMFIA"/>
<dbReference type="EC" id="1.14.13.9" evidence="10"/>
<dbReference type="RefSeq" id="XP_022092443.1">
    <property type="nucleotide sequence ID" value="XM_022236751.1"/>
</dbReference>
<keyword evidence="13" id="KW-1185">Reference proteome</keyword>
<gene>
    <name evidence="14" type="primary">LOC110980248</name>
    <name evidence="10" type="synonym">KMO</name>
</gene>
<dbReference type="HAMAP" id="MF_01971">
    <property type="entry name" value="Kynurenine_monooxygenase"/>
    <property type="match status" value="1"/>
</dbReference>
<evidence type="ECO:0000256" key="9">
    <source>
        <dbReference type="ARBA" id="ARBA00047818"/>
    </source>
</evidence>
<keyword evidence="11" id="KW-0472">Membrane</keyword>
<dbReference type="GO" id="GO:0071949">
    <property type="term" value="F:FAD binding"/>
    <property type="evidence" value="ECO:0007669"/>
    <property type="project" value="InterPro"/>
</dbReference>
<evidence type="ECO:0000256" key="4">
    <source>
        <dbReference type="ARBA" id="ARBA00022827"/>
    </source>
</evidence>
<evidence type="ECO:0000256" key="10">
    <source>
        <dbReference type="HAMAP-Rule" id="MF_03018"/>
    </source>
</evidence>
<keyword evidence="7 10" id="KW-0503">Monooxygenase</keyword>
<comment type="cofactor">
    <cofactor evidence="1 10">
        <name>FAD</name>
        <dbReference type="ChEBI" id="CHEBI:57692"/>
    </cofactor>
</comment>
<dbReference type="GO" id="GO:0043420">
    <property type="term" value="P:anthranilate metabolic process"/>
    <property type="evidence" value="ECO:0007669"/>
    <property type="project" value="UniProtKB-UniRule"/>
</dbReference>